<feature type="domain" description="RecF/RecN/SMC N-terminal" evidence="8">
    <location>
        <begin position="3"/>
        <end position="136"/>
    </location>
</feature>
<evidence type="ECO:0000313" key="9">
    <source>
        <dbReference type="EMBL" id="OOP56589.1"/>
    </source>
</evidence>
<keyword evidence="1" id="KW-0963">Cytoplasm</keyword>
<dbReference type="AlphaFoldDB" id="A0A1V4ATV8"/>
<dbReference type="InterPro" id="IPR050308">
    <property type="entry name" value="MukB/SMC"/>
</dbReference>
<reference evidence="9 10" key="1">
    <citation type="journal article" date="2017" name="Water Res.">
        <title>Discovery and metagenomic analysis of an anammox bacterial enrichment related to Candidatus "Brocadia caroliniensis" in a full-scale glycerol-fed nitritation-denitritation separate centrate treatment process.</title>
        <authorList>
            <person name="Park H."/>
            <person name="Brotto A.C."/>
            <person name="van Loosdrecht M.C."/>
            <person name="Chandran K."/>
        </authorList>
    </citation>
    <scope>NUCLEOTIDE SEQUENCE [LARGE SCALE GENOMIC DNA]</scope>
    <source>
        <strain evidence="9">26THWARD</strain>
    </source>
</reference>
<dbReference type="PANTHER" id="PTHR42963:SF1">
    <property type="entry name" value="DUF4476 DOMAIN-CONTAINING PROTEIN"/>
    <property type="match status" value="1"/>
</dbReference>
<sequence length="274" mass="30795">MKLKKLELFGFKSFAEKTEIIFEDGITVIVGPNGCGKSNVIDALKWVLGEQSVKSLRGNEMADVIFNGTDKRPSLGYAEVSLTIQNTKGLLPLEYTEVCITRRLYTSGESEYLLNKQASRLKDIRELFLDTGFGANAYSVIEQGNVEAMLQADSRERRLLFEEAAGISKFKSRKKAALSKLEHVEQNLLRVGDIIEELQKQLRSVKLQASKARKYQEYVEQLKNLKIGLSLKNYRDLKEKGATVSEQAAQTGEQNQKIVAEINELEVQINTLEG</sequence>
<comment type="caution">
    <text evidence="9">The sequence shown here is derived from an EMBL/GenBank/DDBJ whole genome shotgun (WGS) entry which is preliminary data.</text>
</comment>
<evidence type="ECO:0000256" key="6">
    <source>
        <dbReference type="ARBA" id="ARBA00023125"/>
    </source>
</evidence>
<proteinExistence type="predicted"/>
<keyword evidence="6" id="KW-0238">DNA-binding</keyword>
<evidence type="ECO:0000256" key="7">
    <source>
        <dbReference type="SAM" id="Coils"/>
    </source>
</evidence>
<dbReference type="PANTHER" id="PTHR42963">
    <property type="entry name" value="CHROMOSOME PARTITION PROTEIN MUKB"/>
    <property type="match status" value="1"/>
</dbReference>
<name>A0A1V4ATV8_9BACT</name>
<accession>A0A1V4ATV8</accession>
<dbReference type="FunFam" id="3.40.50.300:FF:000984">
    <property type="entry name" value="Chromosome partition protein Smc"/>
    <property type="match status" value="1"/>
</dbReference>
<dbReference type="GO" id="GO:0003677">
    <property type="term" value="F:DNA binding"/>
    <property type="evidence" value="ECO:0007669"/>
    <property type="project" value="UniProtKB-KW"/>
</dbReference>
<dbReference type="GO" id="GO:0005524">
    <property type="term" value="F:ATP binding"/>
    <property type="evidence" value="ECO:0007669"/>
    <property type="project" value="UniProtKB-KW"/>
</dbReference>
<dbReference type="Pfam" id="PF02463">
    <property type="entry name" value="SMC_N"/>
    <property type="match status" value="1"/>
</dbReference>
<dbReference type="InterPro" id="IPR027417">
    <property type="entry name" value="P-loop_NTPase"/>
</dbReference>
<keyword evidence="3" id="KW-0067">ATP-binding</keyword>
<dbReference type="SUPFAM" id="SSF52540">
    <property type="entry name" value="P-loop containing nucleoside triphosphate hydrolases"/>
    <property type="match status" value="1"/>
</dbReference>
<evidence type="ECO:0000313" key="10">
    <source>
        <dbReference type="Proteomes" id="UP000189681"/>
    </source>
</evidence>
<evidence type="ECO:0000256" key="1">
    <source>
        <dbReference type="ARBA" id="ARBA00022490"/>
    </source>
</evidence>
<evidence type="ECO:0000256" key="4">
    <source>
        <dbReference type="ARBA" id="ARBA00023054"/>
    </source>
</evidence>
<dbReference type="Gene3D" id="3.40.50.300">
    <property type="entry name" value="P-loop containing nucleotide triphosphate hydrolases"/>
    <property type="match status" value="1"/>
</dbReference>
<evidence type="ECO:0000256" key="5">
    <source>
        <dbReference type="ARBA" id="ARBA00023067"/>
    </source>
</evidence>
<evidence type="ECO:0000256" key="3">
    <source>
        <dbReference type="ARBA" id="ARBA00022840"/>
    </source>
</evidence>
<dbReference type="STRING" id="1004156.AYP45_08205"/>
<keyword evidence="5" id="KW-0226">DNA condensation</keyword>
<evidence type="ECO:0000256" key="2">
    <source>
        <dbReference type="ARBA" id="ARBA00022741"/>
    </source>
</evidence>
<evidence type="ECO:0000259" key="8">
    <source>
        <dbReference type="Pfam" id="PF02463"/>
    </source>
</evidence>
<keyword evidence="4 7" id="KW-0175">Coiled coil</keyword>
<dbReference type="Proteomes" id="UP000189681">
    <property type="component" value="Unassembled WGS sequence"/>
</dbReference>
<feature type="coiled-coil region" evidence="7">
    <location>
        <begin position="167"/>
        <end position="215"/>
    </location>
</feature>
<dbReference type="InterPro" id="IPR003395">
    <property type="entry name" value="RecF/RecN/SMC_N"/>
</dbReference>
<organism evidence="9 10">
    <name type="scientific">Candidatus Brocadia carolinensis</name>
    <dbReference type="NCBI Taxonomy" id="1004156"/>
    <lineage>
        <taxon>Bacteria</taxon>
        <taxon>Pseudomonadati</taxon>
        <taxon>Planctomycetota</taxon>
        <taxon>Candidatus Brocadiia</taxon>
        <taxon>Candidatus Brocadiales</taxon>
        <taxon>Candidatus Brocadiaceae</taxon>
        <taxon>Candidatus Brocadia</taxon>
    </lineage>
</organism>
<keyword evidence="2" id="KW-0547">Nucleotide-binding</keyword>
<dbReference type="GO" id="GO:0005737">
    <property type="term" value="C:cytoplasm"/>
    <property type="evidence" value="ECO:0007669"/>
    <property type="project" value="TreeGrafter"/>
</dbReference>
<dbReference type="EMBL" id="AYTS01000074">
    <property type="protein sequence ID" value="OOP56589.1"/>
    <property type="molecule type" value="Genomic_DNA"/>
</dbReference>
<gene>
    <name evidence="9" type="ORF">AYP45_08205</name>
</gene>
<dbReference type="GO" id="GO:0030261">
    <property type="term" value="P:chromosome condensation"/>
    <property type="evidence" value="ECO:0007669"/>
    <property type="project" value="UniProtKB-KW"/>
</dbReference>
<protein>
    <recommendedName>
        <fullName evidence="8">RecF/RecN/SMC N-terminal domain-containing protein</fullName>
    </recommendedName>
</protein>